<accession>A0ABS0XX00</accession>
<name>A0ABS0XX00_9HYPH</name>
<proteinExistence type="predicted"/>
<feature type="domain" description="EAL" evidence="2">
    <location>
        <begin position="719"/>
        <end position="974"/>
    </location>
</feature>
<dbReference type="SMART" id="SM00267">
    <property type="entry name" value="GGDEF"/>
    <property type="match status" value="1"/>
</dbReference>
<dbReference type="InterPro" id="IPR001633">
    <property type="entry name" value="EAL_dom"/>
</dbReference>
<dbReference type="InterPro" id="IPR052155">
    <property type="entry name" value="Biofilm_reg_signaling"/>
</dbReference>
<dbReference type="InterPro" id="IPR000160">
    <property type="entry name" value="GGDEF_dom"/>
</dbReference>
<dbReference type="EMBL" id="JAELXT010000002">
    <property type="protein sequence ID" value="MBJ6124574.1"/>
    <property type="molecule type" value="Genomic_DNA"/>
</dbReference>
<dbReference type="InterPro" id="IPR003018">
    <property type="entry name" value="GAF"/>
</dbReference>
<dbReference type="PROSITE" id="PS50113">
    <property type="entry name" value="PAC"/>
    <property type="match status" value="2"/>
</dbReference>
<dbReference type="CDD" id="cd00130">
    <property type="entry name" value="PAS"/>
    <property type="match status" value="2"/>
</dbReference>
<dbReference type="InterPro" id="IPR013655">
    <property type="entry name" value="PAS_fold_3"/>
</dbReference>
<dbReference type="PANTHER" id="PTHR44757">
    <property type="entry name" value="DIGUANYLATE CYCLASE DGCP"/>
    <property type="match status" value="1"/>
</dbReference>
<dbReference type="PANTHER" id="PTHR44757:SF2">
    <property type="entry name" value="BIOFILM ARCHITECTURE MAINTENANCE PROTEIN MBAA"/>
    <property type="match status" value="1"/>
</dbReference>
<dbReference type="Pfam" id="PF00990">
    <property type="entry name" value="GGDEF"/>
    <property type="match status" value="1"/>
</dbReference>
<dbReference type="SUPFAM" id="SSF55785">
    <property type="entry name" value="PYP-like sensor domain (PAS domain)"/>
    <property type="match status" value="3"/>
</dbReference>
<comment type="caution">
    <text evidence="4">The sequence shown here is derived from an EMBL/GenBank/DDBJ whole genome shotgun (WGS) entry which is preliminary data.</text>
</comment>
<evidence type="ECO:0000259" key="1">
    <source>
        <dbReference type="PROSITE" id="PS50113"/>
    </source>
</evidence>
<dbReference type="PROSITE" id="PS50883">
    <property type="entry name" value="EAL"/>
    <property type="match status" value="1"/>
</dbReference>
<dbReference type="InterPro" id="IPR035965">
    <property type="entry name" value="PAS-like_dom_sf"/>
</dbReference>
<dbReference type="Pfam" id="PF01590">
    <property type="entry name" value="GAF"/>
    <property type="match status" value="1"/>
</dbReference>
<reference evidence="5" key="1">
    <citation type="submission" date="2020-12" db="EMBL/GenBank/DDBJ databases">
        <title>Hymenobacter sp.</title>
        <authorList>
            <person name="Kim M.K."/>
        </authorList>
    </citation>
    <scope>NUCLEOTIDE SEQUENCE [LARGE SCALE GENOMIC DNA]</scope>
    <source>
        <strain evidence="5">BT325</strain>
    </source>
</reference>
<dbReference type="SMART" id="SM00052">
    <property type="entry name" value="EAL"/>
    <property type="match status" value="1"/>
</dbReference>
<dbReference type="InterPro" id="IPR029787">
    <property type="entry name" value="Nucleotide_cyclase"/>
</dbReference>
<dbReference type="Gene3D" id="3.30.450.40">
    <property type="match status" value="1"/>
</dbReference>
<dbReference type="Pfam" id="PF08447">
    <property type="entry name" value="PAS_3"/>
    <property type="match status" value="3"/>
</dbReference>
<sequence>MTKPLAVPPSPSWSAAERLAALRSFAVVGTEPERAFDDLARVAAHVCGTRIALITFVDEHRQWFKAAVGVDLRETSLDTAFCAQAILQTDPFIVPDALRDPRFACNPFVQGEPGIRFYAGAVIRTDEGLPLGTVCVLDPQPRPEGLTQEQQDTLAMLAGSVMNLLRLRRAEQTIAQEPRSFAKLADALPHMIWSAQADGQDEYSNRHWYQFTGAPAGSSTGLGWIEMLHPDDRDPTWARWQHSARTGEPYEATCRLRHHSGEYRWILARALPSCDAQGRVERWFGTYTDIHDWRSAERASAERQEQYKALLEASAVVLWLAGPDGRLTHLEGTLEIGGLVGDAYAGQGWLDFVHRDDVARVKAAWLWAVSSGVPYQNEFRIRLADGDYRWMVANAVALRNPDGTIREWVGSVADIHDRKQVEERLRESEERLRLALHAGRMFAWEQDLRTDYITRSQNAVSLLGVGSGPLADFLDKVHPEDRVLRQHFAQVVKTQGSYTSEFRYILPSGKVLWFGSRAELASPDRVVGVTFDITERKAAEEEIWRAANHDSLTGLPNRGLFHRCLEQALASAETSRTSISLLLIDLDDFKDVNDTLGHDAGDALLQEAARRLADLVHPSDTVARLGGDEFAVLLAQPSTLKEAAEFAQSLIEKLREPFTYKRRTVSSRASIGVAAFPEHDSDPAGLMKSADIALYRAKAQGRNRVLTYSPVMRREIEKRVSLGAELREGLARNHIVPFYQPKICLATGRIVGFEALARWEHPTKGILGPAFFGAAFEDADLAPAIRRQLVTKVAADMRRWDDGNLPFGRVAVNFSSADFSQPRLVEEILEVLQGAQVSPEAFEVEITETVLLGRSSECISAILKQFRSNSIGIALDDFGTGYASLMHLKQFPVDHVKIDRTFVEDLDQDTDDEAIVAAIAGLGRSLNMKITAEGVETPDQAQRLKRLGCHYAQGFLYSEAVPGTKVPGLLERFHGN</sequence>
<dbReference type="RefSeq" id="WP_199046858.1">
    <property type="nucleotide sequence ID" value="NZ_JAELXT010000002.1"/>
</dbReference>
<dbReference type="Gene3D" id="3.30.70.270">
    <property type="match status" value="1"/>
</dbReference>
<dbReference type="NCBIfam" id="TIGR00229">
    <property type="entry name" value="sensory_box"/>
    <property type="match status" value="2"/>
</dbReference>
<dbReference type="Gene3D" id="3.30.450.20">
    <property type="entry name" value="PAS domain"/>
    <property type="match status" value="3"/>
</dbReference>
<evidence type="ECO:0000259" key="3">
    <source>
        <dbReference type="PROSITE" id="PS50887"/>
    </source>
</evidence>
<keyword evidence="5" id="KW-1185">Reference proteome</keyword>
<dbReference type="CDD" id="cd01948">
    <property type="entry name" value="EAL"/>
    <property type="match status" value="1"/>
</dbReference>
<dbReference type="CDD" id="cd01949">
    <property type="entry name" value="GGDEF"/>
    <property type="match status" value="1"/>
</dbReference>
<gene>
    <name evidence="4" type="ORF">JAO75_04035</name>
</gene>
<dbReference type="InterPro" id="IPR000700">
    <property type="entry name" value="PAS-assoc_C"/>
</dbReference>
<dbReference type="SMART" id="SM00086">
    <property type="entry name" value="PAC"/>
    <property type="match status" value="3"/>
</dbReference>
<dbReference type="InterPro" id="IPR000014">
    <property type="entry name" value="PAS"/>
</dbReference>
<feature type="domain" description="PAC" evidence="1">
    <location>
        <begin position="375"/>
        <end position="427"/>
    </location>
</feature>
<dbReference type="SUPFAM" id="SSF141868">
    <property type="entry name" value="EAL domain-like"/>
    <property type="match status" value="1"/>
</dbReference>
<protein>
    <submittedName>
        <fullName evidence="4">EAL domain-containing protein</fullName>
    </submittedName>
</protein>
<dbReference type="Pfam" id="PF00563">
    <property type="entry name" value="EAL"/>
    <property type="match status" value="1"/>
</dbReference>
<dbReference type="SUPFAM" id="SSF55781">
    <property type="entry name" value="GAF domain-like"/>
    <property type="match status" value="1"/>
</dbReference>
<dbReference type="Proteomes" id="UP000620670">
    <property type="component" value="Unassembled WGS sequence"/>
</dbReference>
<feature type="domain" description="GGDEF" evidence="3">
    <location>
        <begin position="577"/>
        <end position="710"/>
    </location>
</feature>
<dbReference type="InterPro" id="IPR035919">
    <property type="entry name" value="EAL_sf"/>
</dbReference>
<dbReference type="InterPro" id="IPR029016">
    <property type="entry name" value="GAF-like_dom_sf"/>
</dbReference>
<dbReference type="SUPFAM" id="SSF55073">
    <property type="entry name" value="Nucleotide cyclase"/>
    <property type="match status" value="1"/>
</dbReference>
<dbReference type="InterPro" id="IPR043128">
    <property type="entry name" value="Rev_trsase/Diguanyl_cyclase"/>
</dbReference>
<evidence type="ECO:0000313" key="4">
    <source>
        <dbReference type="EMBL" id="MBJ6124574.1"/>
    </source>
</evidence>
<dbReference type="InterPro" id="IPR001610">
    <property type="entry name" value="PAC"/>
</dbReference>
<evidence type="ECO:0000259" key="2">
    <source>
        <dbReference type="PROSITE" id="PS50883"/>
    </source>
</evidence>
<dbReference type="SMART" id="SM00091">
    <property type="entry name" value="PAS"/>
    <property type="match status" value="3"/>
</dbReference>
<evidence type="ECO:0000313" key="5">
    <source>
        <dbReference type="Proteomes" id="UP000620670"/>
    </source>
</evidence>
<dbReference type="PROSITE" id="PS50887">
    <property type="entry name" value="GGDEF"/>
    <property type="match status" value="1"/>
</dbReference>
<feature type="domain" description="PAC" evidence="1">
    <location>
        <begin position="250"/>
        <end position="302"/>
    </location>
</feature>
<organism evidence="4 5">
    <name type="scientific">Microvirga splendida</name>
    <dbReference type="NCBI Taxonomy" id="2795727"/>
    <lineage>
        <taxon>Bacteria</taxon>
        <taxon>Pseudomonadati</taxon>
        <taxon>Pseudomonadota</taxon>
        <taxon>Alphaproteobacteria</taxon>
        <taxon>Hyphomicrobiales</taxon>
        <taxon>Methylobacteriaceae</taxon>
        <taxon>Microvirga</taxon>
    </lineage>
</organism>
<dbReference type="Gene3D" id="3.20.20.450">
    <property type="entry name" value="EAL domain"/>
    <property type="match status" value="1"/>
</dbReference>
<dbReference type="SMART" id="SM00065">
    <property type="entry name" value="GAF"/>
    <property type="match status" value="1"/>
</dbReference>
<dbReference type="NCBIfam" id="TIGR00254">
    <property type="entry name" value="GGDEF"/>
    <property type="match status" value="1"/>
</dbReference>